<keyword evidence="5" id="KW-1185">Reference proteome</keyword>
<dbReference type="Proteomes" id="UP000248817">
    <property type="component" value="Unassembled WGS sequence"/>
</dbReference>
<feature type="non-terminal residue" evidence="4">
    <location>
        <position position="210"/>
    </location>
</feature>
<dbReference type="InterPro" id="IPR036770">
    <property type="entry name" value="Ankyrin_rpt-contain_sf"/>
</dbReference>
<dbReference type="PANTHER" id="PTHR24198">
    <property type="entry name" value="ANKYRIN REPEAT AND PROTEIN KINASE DOMAIN-CONTAINING PROTEIN"/>
    <property type="match status" value="1"/>
</dbReference>
<dbReference type="PROSITE" id="PS50297">
    <property type="entry name" value="ANK_REP_REGION"/>
    <property type="match status" value="3"/>
</dbReference>
<feature type="repeat" description="ANK" evidence="3">
    <location>
        <begin position="138"/>
        <end position="163"/>
    </location>
</feature>
<reference evidence="4 5" key="1">
    <citation type="submission" date="2018-02" db="EMBL/GenBank/DDBJ databases">
        <title>The genomes of Aspergillus section Nigri reveals drivers in fungal speciation.</title>
        <authorList>
            <consortium name="DOE Joint Genome Institute"/>
            <person name="Vesth T.C."/>
            <person name="Nybo J."/>
            <person name="Theobald S."/>
            <person name="Brandl J."/>
            <person name="Frisvad J.C."/>
            <person name="Nielsen K.F."/>
            <person name="Lyhne E.K."/>
            <person name="Kogle M.E."/>
            <person name="Kuo A."/>
            <person name="Riley R."/>
            <person name="Clum A."/>
            <person name="Nolan M."/>
            <person name="Lipzen A."/>
            <person name="Salamov A."/>
            <person name="Henrissat B."/>
            <person name="Wiebenga A."/>
            <person name="De vries R.P."/>
            <person name="Grigoriev I.V."/>
            <person name="Mortensen U.H."/>
            <person name="Andersen M.R."/>
            <person name="Baker S.E."/>
        </authorList>
    </citation>
    <scope>NUCLEOTIDE SEQUENCE [LARGE SCALE GENOMIC DNA]</scope>
    <source>
        <strain evidence="4 5">CBS 114.80</strain>
    </source>
</reference>
<feature type="repeat" description="ANK" evidence="3">
    <location>
        <begin position="61"/>
        <end position="93"/>
    </location>
</feature>
<evidence type="ECO:0000256" key="3">
    <source>
        <dbReference type="PROSITE-ProRule" id="PRU00023"/>
    </source>
</evidence>
<dbReference type="PROSITE" id="PS50088">
    <property type="entry name" value="ANK_REPEAT"/>
    <property type="match status" value="3"/>
</dbReference>
<sequence>MAVAALLRAAHESGCTHDVLHERDAAGRWPLHWAVDNGHIDIVETLLKMDMSTDDDEAKDQAYTPLGYAAERGLTGIVRVLLQYGANINSGGPQKGTPLLIAAQHNQEGIVRLLLEQRTTQRDGKSHHININTPDPLSRNTPLHLAAGNGNVTIMGLLLSHPAGLMPDIEAQTDAQETPLHLAAAHPRAAAILLDAGANVGAEDIRRQTP</sequence>
<dbReference type="InterPro" id="IPR002110">
    <property type="entry name" value="Ankyrin_rpt"/>
</dbReference>
<accession>A0A2V5ILT2</accession>
<keyword evidence="1" id="KW-0677">Repeat</keyword>
<dbReference type="Pfam" id="PF12796">
    <property type="entry name" value="Ank_2"/>
    <property type="match status" value="2"/>
</dbReference>
<proteinExistence type="predicted"/>
<evidence type="ECO:0000256" key="2">
    <source>
        <dbReference type="ARBA" id="ARBA00023043"/>
    </source>
</evidence>
<dbReference type="Gene3D" id="1.25.40.20">
    <property type="entry name" value="Ankyrin repeat-containing domain"/>
    <property type="match status" value="2"/>
</dbReference>
<dbReference type="PRINTS" id="PR01415">
    <property type="entry name" value="ANKYRIN"/>
</dbReference>
<organism evidence="4 5">
    <name type="scientific">Aspergillus indologenus CBS 114.80</name>
    <dbReference type="NCBI Taxonomy" id="1450541"/>
    <lineage>
        <taxon>Eukaryota</taxon>
        <taxon>Fungi</taxon>
        <taxon>Dikarya</taxon>
        <taxon>Ascomycota</taxon>
        <taxon>Pezizomycotina</taxon>
        <taxon>Eurotiomycetes</taxon>
        <taxon>Eurotiomycetidae</taxon>
        <taxon>Eurotiales</taxon>
        <taxon>Aspergillaceae</taxon>
        <taxon>Aspergillus</taxon>
        <taxon>Aspergillus subgen. Circumdati</taxon>
    </lineage>
</organism>
<dbReference type="SMART" id="SM00248">
    <property type="entry name" value="ANK"/>
    <property type="match status" value="5"/>
</dbReference>
<dbReference type="EMBL" id="KZ825472">
    <property type="protein sequence ID" value="PYI34983.1"/>
    <property type="molecule type" value="Genomic_DNA"/>
</dbReference>
<gene>
    <name evidence="4" type="ORF">BP00DRAFT_335232</name>
</gene>
<evidence type="ECO:0000256" key="1">
    <source>
        <dbReference type="ARBA" id="ARBA00022737"/>
    </source>
</evidence>
<protein>
    <submittedName>
        <fullName evidence="4">Ankyrin</fullName>
    </submittedName>
</protein>
<keyword evidence="2 3" id="KW-0040">ANK repeat</keyword>
<feature type="repeat" description="ANK" evidence="3">
    <location>
        <begin position="26"/>
        <end position="58"/>
    </location>
</feature>
<name>A0A2V5ILT2_9EURO</name>
<dbReference type="PANTHER" id="PTHR24198:SF165">
    <property type="entry name" value="ANKYRIN REPEAT-CONTAINING PROTEIN-RELATED"/>
    <property type="match status" value="1"/>
</dbReference>
<dbReference type="AlphaFoldDB" id="A0A2V5ILT2"/>
<evidence type="ECO:0000313" key="5">
    <source>
        <dbReference type="Proteomes" id="UP000248817"/>
    </source>
</evidence>
<dbReference type="SUPFAM" id="SSF48403">
    <property type="entry name" value="Ankyrin repeat"/>
    <property type="match status" value="1"/>
</dbReference>
<evidence type="ECO:0000313" key="4">
    <source>
        <dbReference type="EMBL" id="PYI34983.1"/>
    </source>
</evidence>